<dbReference type="GO" id="GO:0030428">
    <property type="term" value="C:cell septum"/>
    <property type="evidence" value="ECO:0007669"/>
    <property type="project" value="TreeGrafter"/>
</dbReference>
<dbReference type="PANTHER" id="PTHR38687:SF1">
    <property type="entry name" value="CELL DIVISION PROTEIN DEDD"/>
    <property type="match status" value="1"/>
</dbReference>
<dbReference type="SUPFAM" id="SSF110997">
    <property type="entry name" value="Sporulation related repeat"/>
    <property type="match status" value="1"/>
</dbReference>
<dbReference type="Proteomes" id="UP000323708">
    <property type="component" value="Unassembled WGS sequence"/>
</dbReference>
<dbReference type="RefSeq" id="WP_149609355.1">
    <property type="nucleotide sequence ID" value="NZ_VTUX01000001.1"/>
</dbReference>
<evidence type="ECO:0000313" key="4">
    <source>
        <dbReference type="Proteomes" id="UP000323708"/>
    </source>
</evidence>
<dbReference type="GO" id="GO:0032506">
    <property type="term" value="P:cytokinetic process"/>
    <property type="evidence" value="ECO:0007669"/>
    <property type="project" value="TreeGrafter"/>
</dbReference>
<evidence type="ECO:0000313" key="3">
    <source>
        <dbReference type="EMBL" id="KAA1193886.1"/>
    </source>
</evidence>
<dbReference type="GO" id="GO:0032153">
    <property type="term" value="C:cell division site"/>
    <property type="evidence" value="ECO:0007669"/>
    <property type="project" value="TreeGrafter"/>
</dbReference>
<dbReference type="InterPro" id="IPR036680">
    <property type="entry name" value="SPOR-like_sf"/>
</dbReference>
<gene>
    <name evidence="3" type="ORF">F0M18_00095</name>
</gene>
<evidence type="ECO:0000256" key="1">
    <source>
        <dbReference type="SAM" id="MobiDB-lite"/>
    </source>
</evidence>
<feature type="region of interest" description="Disordered" evidence="1">
    <location>
        <begin position="35"/>
        <end position="141"/>
    </location>
</feature>
<name>A0A5B0X3M6_9GAMM</name>
<feature type="domain" description="SPOR" evidence="2">
    <location>
        <begin position="144"/>
        <end position="223"/>
    </location>
</feature>
<dbReference type="InterPro" id="IPR052521">
    <property type="entry name" value="Cell_div_SPOR-domain"/>
</dbReference>
<protein>
    <recommendedName>
        <fullName evidence="2">SPOR domain-containing protein</fullName>
    </recommendedName>
</protein>
<feature type="compositionally biased region" description="Basic and acidic residues" evidence="1">
    <location>
        <begin position="113"/>
        <end position="135"/>
    </location>
</feature>
<dbReference type="EMBL" id="VTUX01000001">
    <property type="protein sequence ID" value="KAA1193886.1"/>
    <property type="molecule type" value="Genomic_DNA"/>
</dbReference>
<sequence length="225" mass="23871">MNEVLKQRLVGALILVALGVVFWPIIFVEPGAQGGAEAARVPPRPAVDTSPIEPPDIAGLRPSREFKKEVEPAGVDDEILTLSPDGPLPTGSAASAAGGDGNQPATAPPPSKPEPKSQPEPEPEAAPRPEPRSEPPVKPALDAEGIPITWILRVASVSSAEKADALRKDLLGMGHKAYVKKVNSGGRTLYRVYIGPKVEKAKLEQVRGAIDSRFGVKSMITRYYP</sequence>
<reference evidence="3 4" key="1">
    <citation type="submission" date="2019-09" db="EMBL/GenBank/DDBJ databases">
        <authorList>
            <person name="Chen X.-Y."/>
        </authorList>
    </citation>
    <scope>NUCLEOTIDE SEQUENCE [LARGE SCALE GENOMIC DNA]</scope>
    <source>
        <strain evidence="3 4">NY5</strain>
    </source>
</reference>
<dbReference type="AlphaFoldDB" id="A0A5B0X3M6"/>
<keyword evidence="4" id="KW-1185">Reference proteome</keyword>
<dbReference type="Gene3D" id="3.30.70.1070">
    <property type="entry name" value="Sporulation related repeat"/>
    <property type="match status" value="1"/>
</dbReference>
<evidence type="ECO:0000259" key="2">
    <source>
        <dbReference type="PROSITE" id="PS51724"/>
    </source>
</evidence>
<proteinExistence type="predicted"/>
<dbReference type="InterPro" id="IPR007730">
    <property type="entry name" value="SPOR-like_dom"/>
</dbReference>
<dbReference type="GO" id="GO:0042834">
    <property type="term" value="F:peptidoglycan binding"/>
    <property type="evidence" value="ECO:0007669"/>
    <property type="project" value="InterPro"/>
</dbReference>
<dbReference type="PROSITE" id="PS51724">
    <property type="entry name" value="SPOR"/>
    <property type="match status" value="1"/>
</dbReference>
<comment type="caution">
    <text evidence="3">The sequence shown here is derived from an EMBL/GenBank/DDBJ whole genome shotgun (WGS) entry which is preliminary data.</text>
</comment>
<accession>A0A5B0X3M6</accession>
<organism evidence="3 4">
    <name type="scientific">Pseudohalioglobus sediminis</name>
    <dbReference type="NCBI Taxonomy" id="2606449"/>
    <lineage>
        <taxon>Bacteria</taxon>
        <taxon>Pseudomonadati</taxon>
        <taxon>Pseudomonadota</taxon>
        <taxon>Gammaproteobacteria</taxon>
        <taxon>Cellvibrionales</taxon>
        <taxon>Halieaceae</taxon>
        <taxon>Pseudohalioglobus</taxon>
    </lineage>
</organism>
<feature type="compositionally biased region" description="Basic and acidic residues" evidence="1">
    <location>
        <begin position="62"/>
        <end position="71"/>
    </location>
</feature>
<dbReference type="Pfam" id="PF05036">
    <property type="entry name" value="SPOR"/>
    <property type="match status" value="1"/>
</dbReference>
<dbReference type="PANTHER" id="PTHR38687">
    <property type="entry name" value="CELL DIVISION PROTEIN DEDD-RELATED"/>
    <property type="match status" value="1"/>
</dbReference>